<evidence type="ECO:0000256" key="2">
    <source>
        <dbReference type="ARBA" id="ARBA00011525"/>
    </source>
</evidence>
<comment type="subunit">
    <text evidence="2">Heterooligomer of subunits alpha (IDH3A), beta (IDH3B), and gamma (IDH3G) in the apparent ratio of 2:1:1. The heterodimer containing one IDH3A and one IDH3B subunit and the heterodimer containing one IDH3A and one IDH3G subunit assemble into a heterotetramer (which contains two subunits of IDH3A, one of IDH3B and one of IDH3G) and further into the heterooctamer.</text>
</comment>
<evidence type="ECO:0000313" key="12">
    <source>
        <dbReference type="Ensembl" id="ENSMLUP00000021863.1"/>
    </source>
</evidence>
<protein>
    <recommendedName>
        <fullName evidence="8">Isocitrate dehydrogenase [NAD] subunit alpha, mitochondrial</fullName>
        <ecNumber evidence="3">1.1.1.41</ecNumber>
    </recommendedName>
    <alternativeName>
        <fullName evidence="10">Isocitric dehydrogenase subunit alpha</fullName>
    </alternativeName>
    <alternativeName>
        <fullName evidence="9">NAD(+)-specific ICDH subunit alpha</fullName>
    </alternativeName>
</protein>
<dbReference type="Pfam" id="PF00180">
    <property type="entry name" value="Iso_dh"/>
    <property type="match status" value="1"/>
</dbReference>
<dbReference type="GO" id="GO:0005739">
    <property type="term" value="C:mitochondrion"/>
    <property type="evidence" value="ECO:0007669"/>
    <property type="project" value="TreeGrafter"/>
</dbReference>
<dbReference type="Gene3D" id="3.40.718.10">
    <property type="entry name" value="Isopropylmalate Dehydrogenase"/>
    <property type="match status" value="1"/>
</dbReference>
<evidence type="ECO:0000256" key="6">
    <source>
        <dbReference type="ARBA" id="ARBA00037023"/>
    </source>
</evidence>
<keyword evidence="13" id="KW-1185">Reference proteome</keyword>
<dbReference type="GO" id="GO:0006102">
    <property type="term" value="P:isocitrate metabolic process"/>
    <property type="evidence" value="ECO:0007669"/>
    <property type="project" value="TreeGrafter"/>
</dbReference>
<reference evidence="12" key="3">
    <citation type="submission" date="2025-09" db="UniProtKB">
        <authorList>
            <consortium name="Ensembl"/>
        </authorList>
    </citation>
    <scope>IDENTIFICATION</scope>
</reference>
<dbReference type="InParanoid" id="G1QDT0"/>
<evidence type="ECO:0000256" key="1">
    <source>
        <dbReference type="ARBA" id="ARBA00007769"/>
    </source>
</evidence>
<dbReference type="STRING" id="59463.ENSMLUP00000021863"/>
<proteinExistence type="inferred from homology"/>
<organism evidence="12 13">
    <name type="scientific">Myotis lucifugus</name>
    <name type="common">Little brown bat</name>
    <dbReference type="NCBI Taxonomy" id="59463"/>
    <lineage>
        <taxon>Eukaryota</taxon>
        <taxon>Metazoa</taxon>
        <taxon>Chordata</taxon>
        <taxon>Craniata</taxon>
        <taxon>Vertebrata</taxon>
        <taxon>Euteleostomi</taxon>
        <taxon>Mammalia</taxon>
        <taxon>Eutheria</taxon>
        <taxon>Laurasiatheria</taxon>
        <taxon>Chiroptera</taxon>
        <taxon>Yangochiroptera</taxon>
        <taxon>Vespertilionidae</taxon>
        <taxon>Myotis</taxon>
    </lineage>
</organism>
<dbReference type="PANTHER" id="PTHR11835">
    <property type="entry name" value="DECARBOXYLATING DEHYDROGENASES-ISOCITRATE, ISOPROPYLMALATE, TARTRATE"/>
    <property type="match status" value="1"/>
</dbReference>
<feature type="domain" description="Isopropylmalate dehydrogenase-like" evidence="11">
    <location>
        <begin position="1"/>
        <end position="81"/>
    </location>
</feature>
<evidence type="ECO:0000256" key="3">
    <source>
        <dbReference type="ARBA" id="ARBA00013012"/>
    </source>
</evidence>
<comment type="catalytic activity">
    <reaction evidence="6">
        <text>D-threo-isocitrate + NAD(+) = 2-oxoglutarate + CO2 + NADH</text>
        <dbReference type="Rhea" id="RHEA:23632"/>
        <dbReference type="ChEBI" id="CHEBI:15562"/>
        <dbReference type="ChEBI" id="CHEBI:16526"/>
        <dbReference type="ChEBI" id="CHEBI:16810"/>
        <dbReference type="ChEBI" id="CHEBI:57540"/>
        <dbReference type="ChEBI" id="CHEBI:57945"/>
        <dbReference type="EC" id="1.1.1.41"/>
    </reaction>
    <physiologicalReaction direction="left-to-right" evidence="6">
        <dbReference type="Rhea" id="RHEA:23633"/>
    </physiologicalReaction>
</comment>
<sequence>SDLCAGLIGGLGVTPSGNIGANGVAIFESVHGTAPDIAGKDMANPTALLLSAAMMLRHMGMFDHAGRIEAACFATIKGGKQPESRFKGRGLCVFYSDAAASRVKDLE</sequence>
<dbReference type="GO" id="GO:0006099">
    <property type="term" value="P:tricarboxylic acid cycle"/>
    <property type="evidence" value="ECO:0007669"/>
    <property type="project" value="UniProtKB-KW"/>
</dbReference>
<reference evidence="12 13" key="1">
    <citation type="journal article" date="2011" name="Nature">
        <title>A high-resolution map of human evolutionary constraint using 29 mammals.</title>
        <authorList>
            <person name="Lindblad-Toh K."/>
            <person name="Garber M."/>
            <person name="Zuk O."/>
            <person name="Lin M.F."/>
            <person name="Parker B.J."/>
            <person name="Washietl S."/>
            <person name="Kheradpour P."/>
            <person name="Ernst J."/>
            <person name="Jordan G."/>
            <person name="Mauceli E."/>
            <person name="Ward L.D."/>
            <person name="Lowe C.B."/>
            <person name="Holloway A.K."/>
            <person name="Clamp M."/>
            <person name="Gnerre S."/>
            <person name="Alfoldi J."/>
            <person name="Beal K."/>
            <person name="Chang J."/>
            <person name="Clawson H."/>
            <person name="Cuff J."/>
            <person name="Di Palma F."/>
            <person name="Fitzgerald S."/>
            <person name="Flicek P."/>
            <person name="Guttman M."/>
            <person name="Hubisz M.J."/>
            <person name="Jaffe D.B."/>
            <person name="Jungreis I."/>
            <person name="Kent W.J."/>
            <person name="Kostka D."/>
            <person name="Lara M."/>
            <person name="Martins A.L."/>
            <person name="Massingham T."/>
            <person name="Moltke I."/>
            <person name="Raney B.J."/>
            <person name="Rasmussen M.D."/>
            <person name="Robinson J."/>
            <person name="Stark A."/>
            <person name="Vilella A.J."/>
            <person name="Wen J."/>
            <person name="Xie X."/>
            <person name="Zody M.C."/>
            <person name="Baldwin J."/>
            <person name="Bloom T."/>
            <person name="Chin C.W."/>
            <person name="Heiman D."/>
            <person name="Nicol R."/>
            <person name="Nusbaum C."/>
            <person name="Young S."/>
            <person name="Wilkinson J."/>
            <person name="Worley K.C."/>
            <person name="Kovar C.L."/>
            <person name="Muzny D.M."/>
            <person name="Gibbs R.A."/>
            <person name="Cree A."/>
            <person name="Dihn H.H."/>
            <person name="Fowler G."/>
            <person name="Jhangiani S."/>
            <person name="Joshi V."/>
            <person name="Lee S."/>
            <person name="Lewis L.R."/>
            <person name="Nazareth L.V."/>
            <person name="Okwuonu G."/>
            <person name="Santibanez J."/>
            <person name="Warren W.C."/>
            <person name="Mardis E.R."/>
            <person name="Weinstock G.M."/>
            <person name="Wilson R.K."/>
            <person name="Delehaunty K."/>
            <person name="Dooling D."/>
            <person name="Fronik C."/>
            <person name="Fulton L."/>
            <person name="Fulton B."/>
            <person name="Graves T."/>
            <person name="Minx P."/>
            <person name="Sodergren E."/>
            <person name="Birney E."/>
            <person name="Margulies E.H."/>
            <person name="Herrero J."/>
            <person name="Green E.D."/>
            <person name="Haussler D."/>
            <person name="Siepel A."/>
            <person name="Goldman N."/>
            <person name="Pollard K.S."/>
            <person name="Pedersen J.S."/>
            <person name="Lander E.S."/>
            <person name="Kellis M."/>
        </authorList>
    </citation>
    <scope>NUCLEOTIDE SEQUENCE [LARGE SCALE GENOMIC DNA]</scope>
</reference>
<dbReference type="Ensembl" id="ENSMLUT00000024882.1">
    <property type="protein sequence ID" value="ENSMLUP00000021863.1"/>
    <property type="gene ID" value="ENSMLUG00000028773.1"/>
</dbReference>
<dbReference type="PANTHER" id="PTHR11835:SF34">
    <property type="entry name" value="ISOCITRATE DEHYDROGENASE [NAD] SUBUNIT ALPHA, MITOCHONDRIAL"/>
    <property type="match status" value="1"/>
</dbReference>
<dbReference type="eggNOG" id="KOG0785">
    <property type="taxonomic scope" value="Eukaryota"/>
</dbReference>
<accession>G1QDT0</accession>
<dbReference type="GO" id="GO:0004449">
    <property type="term" value="F:isocitrate dehydrogenase (NAD+) activity"/>
    <property type="evidence" value="ECO:0007669"/>
    <property type="project" value="UniProtKB-EC"/>
</dbReference>
<dbReference type="EMBL" id="AAPE02069611">
    <property type="status" value="NOT_ANNOTATED_CDS"/>
    <property type="molecule type" value="Genomic_DNA"/>
</dbReference>
<evidence type="ECO:0000256" key="9">
    <source>
        <dbReference type="ARBA" id="ARBA00042642"/>
    </source>
</evidence>
<evidence type="ECO:0000256" key="5">
    <source>
        <dbReference type="ARBA" id="ARBA00023002"/>
    </source>
</evidence>
<dbReference type="EC" id="1.1.1.41" evidence="3"/>
<dbReference type="GeneTree" id="ENSGT00950000182989"/>
<dbReference type="HOGENOM" id="CLU_031953_0_4_1"/>
<comment type="similarity">
    <text evidence="1">Belongs to the isocitrate and isopropylmalate dehydrogenases family.</text>
</comment>
<evidence type="ECO:0000259" key="11">
    <source>
        <dbReference type="Pfam" id="PF00180"/>
    </source>
</evidence>
<keyword evidence="5" id="KW-0560">Oxidoreductase</keyword>
<keyword evidence="4" id="KW-0816">Tricarboxylic acid cycle</keyword>
<comment type="function">
    <text evidence="7">Catalytic subunit of the enzyme which catalyzes the decarboxylation of isocitrate (ICT) into alpha-ketoglutarate. The heterodimer composed of the alpha (IDH3A) and beta (IDH3B) subunits and the heterodimer composed of the alpha (IDH3A) and gamma (IDH3G) subunits, have considerable basal activity but the full activity of the heterotetramer (containing two subunits of IDH3A, one of IDH3B and one of IDH3G) requires the assembly and cooperative function of both heterodimers.</text>
</comment>
<evidence type="ECO:0000256" key="4">
    <source>
        <dbReference type="ARBA" id="ARBA00022532"/>
    </source>
</evidence>
<evidence type="ECO:0000313" key="13">
    <source>
        <dbReference type="Proteomes" id="UP000001074"/>
    </source>
</evidence>
<evidence type="ECO:0000256" key="10">
    <source>
        <dbReference type="ARBA" id="ARBA00042862"/>
    </source>
</evidence>
<dbReference type="SUPFAM" id="SSF53659">
    <property type="entry name" value="Isocitrate/Isopropylmalate dehydrogenase-like"/>
    <property type="match status" value="1"/>
</dbReference>
<dbReference type="InterPro" id="IPR024084">
    <property type="entry name" value="IsoPropMal-DH-like_dom"/>
</dbReference>
<dbReference type="Proteomes" id="UP000001074">
    <property type="component" value="Unassembled WGS sequence"/>
</dbReference>
<name>G1QDT0_MYOLU</name>
<evidence type="ECO:0000256" key="7">
    <source>
        <dbReference type="ARBA" id="ARBA00037577"/>
    </source>
</evidence>
<evidence type="ECO:0000256" key="8">
    <source>
        <dbReference type="ARBA" id="ARBA00040843"/>
    </source>
</evidence>
<reference evidence="12" key="2">
    <citation type="submission" date="2025-08" db="UniProtKB">
        <authorList>
            <consortium name="Ensembl"/>
        </authorList>
    </citation>
    <scope>IDENTIFICATION</scope>
</reference>
<dbReference type="AlphaFoldDB" id="G1QDT0"/>